<reference evidence="1 2" key="1">
    <citation type="submission" date="2018-12" db="EMBL/GenBank/DDBJ databases">
        <title>Rubrispira sanarue gen. nov., sp., nov., a member of the order Silvanigrellales, isolated from a brackish lake in Hamamatsu Japan.</title>
        <authorList>
            <person name="Maejima Y."/>
            <person name="Iino T."/>
            <person name="Muraguchi Y."/>
            <person name="Fukuda K."/>
            <person name="Nojiri H."/>
            <person name="Ohkuma M."/>
            <person name="Moriuchi R."/>
            <person name="Dohra H."/>
            <person name="Kimbara K."/>
            <person name="Shintani M."/>
        </authorList>
    </citation>
    <scope>NUCLEOTIDE SEQUENCE [LARGE SCALE GENOMIC DNA]</scope>
    <source>
        <strain evidence="1 2">RF1110005</strain>
    </source>
</reference>
<evidence type="ECO:0000313" key="2">
    <source>
        <dbReference type="Proteomes" id="UP000291236"/>
    </source>
</evidence>
<keyword evidence="2" id="KW-1185">Reference proteome</keyword>
<dbReference type="AlphaFoldDB" id="A0A4P2VJW3"/>
<evidence type="ECO:0000313" key="1">
    <source>
        <dbReference type="EMBL" id="BBH53486.1"/>
    </source>
</evidence>
<name>A0A4P2VJW3_FLUSA</name>
<organism evidence="1 2">
    <name type="scientific">Fluviispira sanaruensis</name>
    <dbReference type="NCBI Taxonomy" id="2493639"/>
    <lineage>
        <taxon>Bacteria</taxon>
        <taxon>Pseudomonadati</taxon>
        <taxon>Bdellovibrionota</taxon>
        <taxon>Oligoflexia</taxon>
        <taxon>Silvanigrellales</taxon>
        <taxon>Silvanigrellaceae</taxon>
        <taxon>Fluviispira</taxon>
    </lineage>
</organism>
<accession>A0A4P2VJW3</accession>
<proteinExistence type="predicted"/>
<protein>
    <submittedName>
        <fullName evidence="1">Uncharacterized protein</fullName>
    </submittedName>
</protein>
<gene>
    <name evidence="1" type="ORF">JCM31447_19300</name>
</gene>
<dbReference type="KEGG" id="sbf:JCM31447_19300"/>
<sequence>MSDKKILFDVKNNQYFSLDEAQDILTFNKASAGTFLVIESEKKVLVETNEVFLFQKDFYVFIDLEEKISLLSTNVKGEKLFLMLTDSLFQFLENQINNGVLFCIIQIIVKKIFKNWRFLLLFLFFIIALQQKQFLSLENESYTYKYQLKKNIYAVYKDILRKAQHEIRTEPNLLSRQKMGIALSNEITENNKLKKIKEQVIKVKKIEPEPDINFFLKLKKAKRE</sequence>
<dbReference type="RefSeq" id="WP_130609410.1">
    <property type="nucleotide sequence ID" value="NZ_AP019368.1"/>
</dbReference>
<dbReference type="EMBL" id="AP019368">
    <property type="protein sequence ID" value="BBH53486.1"/>
    <property type="molecule type" value="Genomic_DNA"/>
</dbReference>
<dbReference type="Proteomes" id="UP000291236">
    <property type="component" value="Chromosome"/>
</dbReference>